<comment type="caution">
    <text evidence="3">The sequence shown here is derived from an EMBL/GenBank/DDBJ whole genome shotgun (WGS) entry which is preliminary data.</text>
</comment>
<name>A0A8X6WTT5_9ARAC</name>
<dbReference type="GO" id="GO:0008270">
    <property type="term" value="F:zinc ion binding"/>
    <property type="evidence" value="ECO:0007669"/>
    <property type="project" value="UniProtKB-KW"/>
</dbReference>
<dbReference type="SUPFAM" id="SSF57667">
    <property type="entry name" value="beta-beta-alpha zinc fingers"/>
    <property type="match status" value="1"/>
</dbReference>
<proteinExistence type="predicted"/>
<organism evidence="3 4">
    <name type="scientific">Trichonephila inaurata madagascariensis</name>
    <dbReference type="NCBI Taxonomy" id="2747483"/>
    <lineage>
        <taxon>Eukaryota</taxon>
        <taxon>Metazoa</taxon>
        <taxon>Ecdysozoa</taxon>
        <taxon>Arthropoda</taxon>
        <taxon>Chelicerata</taxon>
        <taxon>Arachnida</taxon>
        <taxon>Araneae</taxon>
        <taxon>Araneomorphae</taxon>
        <taxon>Entelegynae</taxon>
        <taxon>Araneoidea</taxon>
        <taxon>Nephilidae</taxon>
        <taxon>Trichonephila</taxon>
        <taxon>Trichonephila inaurata</taxon>
    </lineage>
</organism>
<accession>A0A8X6WTT5</accession>
<evidence type="ECO:0000256" key="1">
    <source>
        <dbReference type="PROSITE-ProRule" id="PRU00042"/>
    </source>
</evidence>
<keyword evidence="1" id="KW-0862">Zinc</keyword>
<dbReference type="OrthoDB" id="654211at2759"/>
<keyword evidence="1" id="KW-0479">Metal-binding</keyword>
<evidence type="ECO:0000313" key="3">
    <source>
        <dbReference type="EMBL" id="GFY41184.1"/>
    </source>
</evidence>
<dbReference type="InterPro" id="IPR013087">
    <property type="entry name" value="Znf_C2H2_type"/>
</dbReference>
<protein>
    <recommendedName>
        <fullName evidence="2">C2H2-type domain-containing protein</fullName>
    </recommendedName>
</protein>
<dbReference type="PROSITE" id="PS50157">
    <property type="entry name" value="ZINC_FINGER_C2H2_2"/>
    <property type="match status" value="1"/>
</dbReference>
<evidence type="ECO:0000313" key="4">
    <source>
        <dbReference type="Proteomes" id="UP000886998"/>
    </source>
</evidence>
<evidence type="ECO:0000259" key="2">
    <source>
        <dbReference type="PROSITE" id="PS50157"/>
    </source>
</evidence>
<dbReference type="AlphaFoldDB" id="A0A8X6WTT5"/>
<gene>
    <name evidence="3" type="ORF">TNIN_483761</name>
</gene>
<reference evidence="3" key="1">
    <citation type="submission" date="2020-08" db="EMBL/GenBank/DDBJ databases">
        <title>Multicomponent nature underlies the extraordinary mechanical properties of spider dragline silk.</title>
        <authorList>
            <person name="Kono N."/>
            <person name="Nakamura H."/>
            <person name="Mori M."/>
            <person name="Yoshida Y."/>
            <person name="Ohtoshi R."/>
            <person name="Malay A.D."/>
            <person name="Moran D.A.P."/>
            <person name="Tomita M."/>
            <person name="Numata K."/>
            <person name="Arakawa K."/>
        </authorList>
    </citation>
    <scope>NUCLEOTIDE SEQUENCE</scope>
</reference>
<keyword evidence="4" id="KW-1185">Reference proteome</keyword>
<dbReference type="Proteomes" id="UP000886998">
    <property type="component" value="Unassembled WGS sequence"/>
</dbReference>
<keyword evidence="1" id="KW-0863">Zinc-finger</keyword>
<sequence>MAEANVNPTEEEFSYFCCQCKKGFGRARLPFILIASQETEFTCVICRITFASGFQVLNADFNTLPYRCEVCGMRVRTSTQLLHHSYHHSGDWPF</sequence>
<dbReference type="EMBL" id="BMAV01002338">
    <property type="protein sequence ID" value="GFY41184.1"/>
    <property type="molecule type" value="Genomic_DNA"/>
</dbReference>
<dbReference type="PROSITE" id="PS00028">
    <property type="entry name" value="ZINC_FINGER_C2H2_1"/>
    <property type="match status" value="1"/>
</dbReference>
<dbReference type="Gene3D" id="3.30.160.60">
    <property type="entry name" value="Classic Zinc Finger"/>
    <property type="match status" value="1"/>
</dbReference>
<feature type="domain" description="C2H2-type" evidence="2">
    <location>
        <begin position="66"/>
        <end position="93"/>
    </location>
</feature>
<dbReference type="InterPro" id="IPR036236">
    <property type="entry name" value="Znf_C2H2_sf"/>
</dbReference>